<keyword evidence="1" id="KW-0723">Serine/threonine-protein kinase</keyword>
<keyword evidence="1" id="KW-0808">Transferase</keyword>
<dbReference type="SMART" id="SM00220">
    <property type="entry name" value="S_TKc"/>
    <property type="match status" value="1"/>
</dbReference>
<feature type="compositionally biased region" description="Low complexity" evidence="5">
    <location>
        <begin position="1034"/>
        <end position="1055"/>
    </location>
</feature>
<evidence type="ECO:0000256" key="2">
    <source>
        <dbReference type="ARBA" id="ARBA00022741"/>
    </source>
</evidence>
<dbReference type="EMBL" id="GL945430">
    <property type="protein sequence ID" value="EGO28920.1"/>
    <property type="molecule type" value="Genomic_DNA"/>
</dbReference>
<feature type="compositionally biased region" description="Low complexity" evidence="5">
    <location>
        <begin position="986"/>
        <end position="1004"/>
    </location>
</feature>
<evidence type="ECO:0000313" key="7">
    <source>
        <dbReference type="EMBL" id="EGO28920.1"/>
    </source>
</evidence>
<dbReference type="KEGG" id="sla:SERLADRAFT_413601"/>
<dbReference type="CDD" id="cd21037">
    <property type="entry name" value="MLKL_NTD"/>
    <property type="match status" value="1"/>
</dbReference>
<feature type="compositionally biased region" description="Polar residues" evidence="5">
    <location>
        <begin position="421"/>
        <end position="432"/>
    </location>
</feature>
<dbReference type="HOGENOM" id="CLU_001450_0_0_1"/>
<name>F8NLJ6_SERL9</name>
<dbReference type="Pfam" id="PF07714">
    <property type="entry name" value="PK_Tyr_Ser-Thr"/>
    <property type="match status" value="1"/>
</dbReference>
<feature type="compositionally biased region" description="Acidic residues" evidence="5">
    <location>
        <begin position="973"/>
        <end position="982"/>
    </location>
</feature>
<reference evidence="8" key="1">
    <citation type="journal article" date="2011" name="Science">
        <title>The plant cell wall-decomposing machinery underlies the functional diversity of forest fungi.</title>
        <authorList>
            <person name="Eastwood D.C."/>
            <person name="Floudas D."/>
            <person name="Binder M."/>
            <person name="Majcherczyk A."/>
            <person name="Schneider P."/>
            <person name="Aerts A."/>
            <person name="Asiegbu F.O."/>
            <person name="Baker S.E."/>
            <person name="Barry K."/>
            <person name="Bendiksby M."/>
            <person name="Blumentritt M."/>
            <person name="Coutinho P.M."/>
            <person name="Cullen D."/>
            <person name="de Vries R.P."/>
            <person name="Gathman A."/>
            <person name="Goodell B."/>
            <person name="Henrissat B."/>
            <person name="Ihrmark K."/>
            <person name="Kauserud H."/>
            <person name="Kohler A."/>
            <person name="LaButti K."/>
            <person name="Lapidus A."/>
            <person name="Lavin J.L."/>
            <person name="Lee Y.-H."/>
            <person name="Lindquist E."/>
            <person name="Lilly W."/>
            <person name="Lucas S."/>
            <person name="Morin E."/>
            <person name="Murat C."/>
            <person name="Oguiza J.A."/>
            <person name="Park J."/>
            <person name="Pisabarro A.G."/>
            <person name="Riley R."/>
            <person name="Rosling A."/>
            <person name="Salamov A."/>
            <person name="Schmidt O."/>
            <person name="Schmutz J."/>
            <person name="Skrede I."/>
            <person name="Stenlid J."/>
            <person name="Wiebenga A."/>
            <person name="Xie X."/>
            <person name="Kuees U."/>
            <person name="Hibbett D.S."/>
            <person name="Hoffmeister D."/>
            <person name="Hoegberg N."/>
            <person name="Martin F."/>
            <person name="Grigoriev I.V."/>
            <person name="Watkinson S.C."/>
        </authorList>
    </citation>
    <scope>NUCLEOTIDE SEQUENCE [LARGE SCALE GENOMIC DNA]</scope>
    <source>
        <strain evidence="8">S7.9</strain>
    </source>
</reference>
<dbReference type="PROSITE" id="PS50011">
    <property type="entry name" value="PROTEIN_KINASE_DOM"/>
    <property type="match status" value="1"/>
</dbReference>
<dbReference type="GO" id="GO:0005524">
    <property type="term" value="F:ATP binding"/>
    <property type="evidence" value="ECO:0007669"/>
    <property type="project" value="UniProtKB-UniRule"/>
</dbReference>
<feature type="compositionally biased region" description="Basic and acidic residues" evidence="5">
    <location>
        <begin position="63"/>
        <end position="72"/>
    </location>
</feature>
<dbReference type="GO" id="GO:0004674">
    <property type="term" value="F:protein serine/threonine kinase activity"/>
    <property type="evidence" value="ECO:0007669"/>
    <property type="project" value="UniProtKB-KW"/>
</dbReference>
<keyword evidence="2 4" id="KW-0547">Nucleotide-binding</keyword>
<dbReference type="InterPro" id="IPR000719">
    <property type="entry name" value="Prot_kinase_dom"/>
</dbReference>
<dbReference type="RefSeq" id="XP_007315119.1">
    <property type="nucleotide sequence ID" value="XM_007315057.1"/>
</dbReference>
<dbReference type="InterPro" id="IPR036537">
    <property type="entry name" value="Adaptor_Cbl_N_dom_sf"/>
</dbReference>
<feature type="region of interest" description="Disordered" evidence="5">
    <location>
        <begin position="1"/>
        <end position="97"/>
    </location>
</feature>
<evidence type="ECO:0000256" key="5">
    <source>
        <dbReference type="SAM" id="MobiDB-lite"/>
    </source>
</evidence>
<feature type="compositionally biased region" description="Low complexity" evidence="5">
    <location>
        <begin position="42"/>
        <end position="53"/>
    </location>
</feature>
<dbReference type="OrthoDB" id="1668230at2759"/>
<organism evidence="8">
    <name type="scientific">Serpula lacrymans var. lacrymans (strain S7.9)</name>
    <name type="common">Dry rot fungus</name>
    <dbReference type="NCBI Taxonomy" id="578457"/>
    <lineage>
        <taxon>Eukaryota</taxon>
        <taxon>Fungi</taxon>
        <taxon>Dikarya</taxon>
        <taxon>Basidiomycota</taxon>
        <taxon>Agaricomycotina</taxon>
        <taxon>Agaricomycetes</taxon>
        <taxon>Agaricomycetidae</taxon>
        <taxon>Boletales</taxon>
        <taxon>Coniophorineae</taxon>
        <taxon>Serpulaceae</taxon>
        <taxon>Serpula</taxon>
    </lineage>
</organism>
<dbReference type="PROSITE" id="PS00107">
    <property type="entry name" value="PROTEIN_KINASE_ATP"/>
    <property type="match status" value="1"/>
</dbReference>
<dbReference type="InterPro" id="IPR008271">
    <property type="entry name" value="Ser/Thr_kinase_AS"/>
</dbReference>
<evidence type="ECO:0000256" key="3">
    <source>
        <dbReference type="ARBA" id="ARBA00022840"/>
    </source>
</evidence>
<gene>
    <name evidence="7" type="ORF">SERLADRAFT_413601</name>
</gene>
<dbReference type="PROSITE" id="PS00108">
    <property type="entry name" value="PROTEIN_KINASE_ST"/>
    <property type="match status" value="1"/>
</dbReference>
<sequence>MQRGGFSPRGHISFLTRDKDSSEGGKEKKDKDKDKDKDKTKSPSSSSSGGSWLARRRASSSAARERDKETSIERTQSSPPSAHKSPAKSKKQLDLEEDAADAYEGGHAAHGAFGAFLQAHSKVEQEQTEGWIVTRDHVAQALSSILPPTTLASLPSAPHLLPSLSPSSISPPHHHYTSISTSHPHLSSIAHTAADITHEALSLGADALKFAPIPGLEEAAKALLAVWEGVQMVDMNRLACLRITSRCATLLFSVREEVYEAGDIVGEELRGPVGALVDALHYIHEFLSRQLHRPFLKRYLKRDEILQEIAACDRVLGDVIGLFGISIQTRILKQVMKAAEEQRRWAAAWGVPVVSGIQGQPFDPRQRLLLPESQQAQQYEQGQGGGSLLFGVDTPVIVTTDHERDPSHEQMSMPMSPPPVYSQNASGESSVTPRPGPAAQFPGIPNEGFTAPELEPLAHLEHLRTTQNLYDAARDTADLRALLREALSAESDAGMIERLQVGRSEMPEAIRTLRRVLEAGEGEGEGTIGAIAVAEGAEPRSVDVAVGVDASVERSASMRRPRGDTLDREFMESGIDAMTRLSTVGVYSGTGGVGRVDEVGWDLPSWTITRYEVDRVQKIGLGFFSDVYLGQWRNHVVAIKVLSPATPRSLFIREISIWKDLKHSNVLRLYGASSAAGDPPWFFVSRYCKGGSLVGWLKARRVVAGSSVSLGASPTGGVGLGMIPSVGMGRGRVVSTGSLKSPGGGGGNGGGSDEVDLVRCMHQIAKGMEYLHSRGVLHGDLKASNVLVDESGRLSGTPLPHGTLRWQAPELLEGENRLTTGVDVYAFAICCVEILGMGDLPWAHIDDAMVAHLVMSENKRPILPITRYTTSTAPLINAAWVRDPKLRPVFGRIASQLKALRRRPEESPRPATLEVWADLPTRLRESPDLRPKMGLPDVQTGVPPPEPAISDQESPHSSGESDKSYKTASEIMNEGEEQDDTMPQDSPSSSSDHSHPIPFHPIIHSPRRRRHSLPESEEDVETSAMDMPQPVIYTPSPSAPASLSSSRSSSLFTSSPHASMEDLHVGIDAMGRRLSGMTLGGAVGAGVDYAGYDSPPPLDERLAESRNERRYRLLAKSTHEFHHSLTLPLWAPSHVALGAVGYLSKPNGEFVTLFNSLNPVKTSNGVLKDMPSLYGYGRVSTGNQRSDKRNAAQRGFLDALAGFLTFKLKGDRSYSESVSRRYSFPLRAGHKTAHICAETTMYYYIENLDAPKKWFKANVDSIMQHYGPHHPIQKEDLFLVIGTLDAPDYALFVSHSHPDGQAHFNVFSNPKNGRDWGTFTTDTEFPRDYGGPSYPEEIPGKALSASKISRIGPKNKWDTLLLARLRFKPDIDEPTSL</sequence>
<dbReference type="Proteomes" id="UP000008064">
    <property type="component" value="Unassembled WGS sequence"/>
</dbReference>
<keyword evidence="3 4" id="KW-0067">ATP-binding</keyword>
<dbReference type="SUPFAM" id="SSF56112">
    <property type="entry name" value="Protein kinase-like (PK-like)"/>
    <property type="match status" value="1"/>
</dbReference>
<dbReference type="InterPro" id="IPR059179">
    <property type="entry name" value="MLKL-like_MCAfunc"/>
</dbReference>
<feature type="binding site" evidence="4">
    <location>
        <position position="640"/>
    </location>
    <ligand>
        <name>ATP</name>
        <dbReference type="ChEBI" id="CHEBI:30616"/>
    </ligand>
</feature>
<protein>
    <recommendedName>
        <fullName evidence="6">Protein kinase domain-containing protein</fullName>
    </recommendedName>
</protein>
<dbReference type="InterPro" id="IPR017441">
    <property type="entry name" value="Protein_kinase_ATP_BS"/>
</dbReference>
<dbReference type="Gene3D" id="1.10.510.10">
    <property type="entry name" value="Transferase(Phosphotransferase) domain 1"/>
    <property type="match status" value="1"/>
</dbReference>
<evidence type="ECO:0000259" key="6">
    <source>
        <dbReference type="PROSITE" id="PS50011"/>
    </source>
</evidence>
<evidence type="ECO:0000256" key="1">
    <source>
        <dbReference type="ARBA" id="ARBA00022527"/>
    </source>
</evidence>
<evidence type="ECO:0000256" key="4">
    <source>
        <dbReference type="PROSITE-ProRule" id="PRU10141"/>
    </source>
</evidence>
<dbReference type="Gene3D" id="3.30.200.20">
    <property type="entry name" value="Phosphorylase Kinase, domain 1"/>
    <property type="match status" value="1"/>
</dbReference>
<accession>F8NLJ6</accession>
<dbReference type="GO" id="GO:0007166">
    <property type="term" value="P:cell surface receptor signaling pathway"/>
    <property type="evidence" value="ECO:0007669"/>
    <property type="project" value="InterPro"/>
</dbReference>
<dbReference type="PANTHER" id="PTHR44329">
    <property type="entry name" value="SERINE/THREONINE-PROTEIN KINASE TNNI3K-RELATED"/>
    <property type="match status" value="1"/>
</dbReference>
<feature type="region of interest" description="Disordered" evidence="5">
    <location>
        <begin position="925"/>
        <end position="1055"/>
    </location>
</feature>
<keyword evidence="1" id="KW-0418">Kinase</keyword>
<feature type="compositionally biased region" description="Basic and acidic residues" evidence="5">
    <location>
        <begin position="16"/>
        <end position="41"/>
    </location>
</feature>
<feature type="domain" description="Protein kinase" evidence="6">
    <location>
        <begin position="613"/>
        <end position="900"/>
    </location>
</feature>
<dbReference type="InterPro" id="IPR051681">
    <property type="entry name" value="Ser/Thr_Kinases-Pseudokinases"/>
</dbReference>
<dbReference type="InterPro" id="IPR001245">
    <property type="entry name" value="Ser-Thr/Tyr_kinase_cat_dom"/>
</dbReference>
<evidence type="ECO:0000313" key="8">
    <source>
        <dbReference type="Proteomes" id="UP000008064"/>
    </source>
</evidence>
<dbReference type="GeneID" id="18813186"/>
<dbReference type="Gene3D" id="1.20.930.20">
    <property type="entry name" value="Adaptor protein Cbl, N-terminal domain"/>
    <property type="match status" value="1"/>
</dbReference>
<feature type="region of interest" description="Disordered" evidence="5">
    <location>
        <begin position="402"/>
        <end position="438"/>
    </location>
</feature>
<proteinExistence type="predicted"/>
<dbReference type="InterPro" id="IPR011009">
    <property type="entry name" value="Kinase-like_dom_sf"/>
</dbReference>